<dbReference type="PANTHER" id="PTHR13650:SF0">
    <property type="entry name" value="SPATACSIN"/>
    <property type="match status" value="1"/>
</dbReference>
<dbReference type="AlphaFoldDB" id="A0A8K0KBK7"/>
<dbReference type="InterPro" id="IPR028103">
    <property type="entry name" value="Spatacsin"/>
</dbReference>
<dbReference type="EMBL" id="KZ308507">
    <property type="protein sequence ID" value="KAG8230730.1"/>
    <property type="molecule type" value="Genomic_DNA"/>
</dbReference>
<dbReference type="GO" id="GO:0005737">
    <property type="term" value="C:cytoplasm"/>
    <property type="evidence" value="ECO:0007669"/>
    <property type="project" value="TreeGrafter"/>
</dbReference>
<proteinExistence type="predicted"/>
<feature type="compositionally biased region" description="Polar residues" evidence="1">
    <location>
        <begin position="26"/>
        <end position="37"/>
    </location>
</feature>
<feature type="region of interest" description="Disordered" evidence="1">
    <location>
        <begin position="25"/>
        <end position="45"/>
    </location>
</feature>
<dbReference type="OrthoDB" id="2018754at2759"/>
<gene>
    <name evidence="2" type="ORF">J437_LFUL011065</name>
</gene>
<evidence type="ECO:0000313" key="2">
    <source>
        <dbReference type="EMBL" id="KAG8230730.1"/>
    </source>
</evidence>
<keyword evidence="3" id="KW-1185">Reference proteome</keyword>
<dbReference type="Proteomes" id="UP000792457">
    <property type="component" value="Unassembled WGS sequence"/>
</dbReference>
<accession>A0A8K0KBK7</accession>
<evidence type="ECO:0000313" key="3">
    <source>
        <dbReference type="Proteomes" id="UP000792457"/>
    </source>
</evidence>
<protein>
    <submittedName>
        <fullName evidence="2">Uncharacterized protein</fullName>
    </submittedName>
</protein>
<comment type="caution">
    <text evidence="2">The sequence shown here is derived from an EMBL/GenBank/DDBJ whole genome shotgun (WGS) entry which is preliminary data.</text>
</comment>
<sequence length="600" mass="66760">MSGSPLKRFSIWSSVEISEATEATELDSQNVTSGSTPRNEREKPPYHYLSQQSRQMWSKWHNAEKEVIVRESVVNRNVMLGQAFFMKALGYTQQRCSAYFDAVINKWVIDQLQNGDIDAAEDTLAKAGHNPVEKLKEICLNSCDTVARDYLVDYLSKKNLLREEEIDACRFLRMLESALDSADMKNTIRSDKGSQNRKFHSFHLPISLVVSCGQEWQNVVWADIFLNTAVDNYEDVFSAEVLPELAWKILINRNDVQSIEKWISHSSGASKSHLEANHPAQDESYQKSSPFSDAILDHTIQYALNQEMVDMVLVEDGVTEMKEVVMDFLHMNGWHASSNLGWKVFNHCSRTGLIPEVAKSWLLGNTAEYKINTVKHFAGICVDNALPEVLSICLPHKGHSLQDVCNYFKGPLVSENDRYSWGVPVPFDSSEFDEISVIYPPLSSPSICSAQTLECQVLVRDLLHGRPPDSHGLLGGHNLPGDQSDMEELRHFSQEQLSTSCNMDAKADFLYYLRQARPTYAATSFLIDQIASHGSVHNDSLSRACHLAQGLALSAAPLSMVGTACATFVAMIGGASEVIRLLLAATNSCSADGVSGKSLL</sequence>
<reference evidence="2" key="2">
    <citation type="submission" date="2017-10" db="EMBL/GenBank/DDBJ databases">
        <title>Ladona fulva Genome sequencing and assembly.</title>
        <authorList>
            <person name="Murali S."/>
            <person name="Richards S."/>
            <person name="Bandaranaike D."/>
            <person name="Bellair M."/>
            <person name="Blankenburg K."/>
            <person name="Chao H."/>
            <person name="Dinh H."/>
            <person name="Doddapaneni H."/>
            <person name="Dugan-Rocha S."/>
            <person name="Elkadiri S."/>
            <person name="Gnanaolivu R."/>
            <person name="Hernandez B."/>
            <person name="Skinner E."/>
            <person name="Javaid M."/>
            <person name="Lee S."/>
            <person name="Li M."/>
            <person name="Ming W."/>
            <person name="Munidasa M."/>
            <person name="Muniz J."/>
            <person name="Nguyen L."/>
            <person name="Hughes D."/>
            <person name="Osuji N."/>
            <person name="Pu L.-L."/>
            <person name="Puazo M."/>
            <person name="Qu C."/>
            <person name="Quiroz J."/>
            <person name="Raj R."/>
            <person name="Weissenberger G."/>
            <person name="Xin Y."/>
            <person name="Zou X."/>
            <person name="Han Y."/>
            <person name="Worley K."/>
            <person name="Muzny D."/>
            <person name="Gibbs R."/>
        </authorList>
    </citation>
    <scope>NUCLEOTIDE SEQUENCE</scope>
    <source>
        <strain evidence="2">Sampled in the wild</strain>
    </source>
</reference>
<name>A0A8K0KBK7_LADFU</name>
<organism evidence="2 3">
    <name type="scientific">Ladona fulva</name>
    <name type="common">Scarce chaser dragonfly</name>
    <name type="synonym">Libellula fulva</name>
    <dbReference type="NCBI Taxonomy" id="123851"/>
    <lineage>
        <taxon>Eukaryota</taxon>
        <taxon>Metazoa</taxon>
        <taxon>Ecdysozoa</taxon>
        <taxon>Arthropoda</taxon>
        <taxon>Hexapoda</taxon>
        <taxon>Insecta</taxon>
        <taxon>Pterygota</taxon>
        <taxon>Palaeoptera</taxon>
        <taxon>Odonata</taxon>
        <taxon>Epiprocta</taxon>
        <taxon>Anisoptera</taxon>
        <taxon>Libelluloidea</taxon>
        <taxon>Libellulidae</taxon>
        <taxon>Ladona</taxon>
    </lineage>
</organism>
<dbReference type="PANTHER" id="PTHR13650">
    <property type="entry name" value="SPATACSIN"/>
    <property type="match status" value="1"/>
</dbReference>
<feature type="non-terminal residue" evidence="2">
    <location>
        <position position="600"/>
    </location>
</feature>
<evidence type="ECO:0000256" key="1">
    <source>
        <dbReference type="SAM" id="MobiDB-lite"/>
    </source>
</evidence>
<reference evidence="2" key="1">
    <citation type="submission" date="2013-04" db="EMBL/GenBank/DDBJ databases">
        <authorList>
            <person name="Qu J."/>
            <person name="Murali S.C."/>
            <person name="Bandaranaike D."/>
            <person name="Bellair M."/>
            <person name="Blankenburg K."/>
            <person name="Chao H."/>
            <person name="Dinh H."/>
            <person name="Doddapaneni H."/>
            <person name="Downs B."/>
            <person name="Dugan-Rocha S."/>
            <person name="Elkadiri S."/>
            <person name="Gnanaolivu R.D."/>
            <person name="Hernandez B."/>
            <person name="Javaid M."/>
            <person name="Jayaseelan J.C."/>
            <person name="Lee S."/>
            <person name="Li M."/>
            <person name="Ming W."/>
            <person name="Munidasa M."/>
            <person name="Muniz J."/>
            <person name="Nguyen L."/>
            <person name="Ongeri F."/>
            <person name="Osuji N."/>
            <person name="Pu L.-L."/>
            <person name="Puazo M."/>
            <person name="Qu C."/>
            <person name="Quiroz J."/>
            <person name="Raj R."/>
            <person name="Weissenberger G."/>
            <person name="Xin Y."/>
            <person name="Zou X."/>
            <person name="Han Y."/>
            <person name="Richards S."/>
            <person name="Worley K."/>
            <person name="Muzny D."/>
            <person name="Gibbs R."/>
        </authorList>
    </citation>
    <scope>NUCLEOTIDE SEQUENCE</scope>
    <source>
        <strain evidence="2">Sampled in the wild</strain>
    </source>
</reference>